<protein>
    <submittedName>
        <fullName evidence="1">Uncharacterized protein</fullName>
    </submittedName>
</protein>
<dbReference type="AlphaFoldDB" id="A0AB35WMT4"/>
<organism evidence="1 2">
    <name type="scientific">Klebsiella michiganensis</name>
    <dbReference type="NCBI Taxonomy" id="1134687"/>
    <lineage>
        <taxon>Bacteria</taxon>
        <taxon>Pseudomonadati</taxon>
        <taxon>Pseudomonadota</taxon>
        <taxon>Gammaproteobacteria</taxon>
        <taxon>Enterobacterales</taxon>
        <taxon>Enterobacteriaceae</taxon>
        <taxon>Klebsiella/Raoultella group</taxon>
        <taxon>Klebsiella</taxon>
    </lineage>
</organism>
<reference evidence="1" key="2">
    <citation type="submission" date="2024-01" db="EMBL/GenBank/DDBJ databases">
        <authorList>
            <person name="Macesic N."/>
        </authorList>
    </citation>
    <scope>NUCLEOTIDE SEQUENCE</scope>
    <source>
        <strain evidence="1">CPO078</strain>
    </source>
</reference>
<dbReference type="Proteomes" id="UP001175817">
    <property type="component" value="Unassembled WGS sequence"/>
</dbReference>
<accession>A0AB35WMT4</accession>
<proteinExistence type="predicted"/>
<reference evidence="1" key="1">
    <citation type="journal article" date="2023" name="Nat. Commun.">
        <title>Genomic dissection of endemic carbapenem resistance reveals metallo-beta-lactamase dissemination through clonal, plasmid and integron transfer.</title>
        <authorList>
            <person name="Macesic N."/>
            <person name="Hawkey J."/>
            <person name="Vezina B."/>
            <person name="Wisniewski J.A."/>
            <person name="Cottingham H."/>
            <person name="Blakeway L.V."/>
            <person name="Harshegyi T."/>
            <person name="Pragastis K."/>
            <person name="Badoordeen G.Z."/>
            <person name="Dennison A."/>
            <person name="Spelman D.W."/>
            <person name="Jenney A.W.J."/>
            <person name="Peleg A.Y."/>
        </authorList>
    </citation>
    <scope>NUCLEOTIDE SEQUENCE</scope>
    <source>
        <strain evidence="1">CPO078</strain>
    </source>
</reference>
<evidence type="ECO:0000313" key="2">
    <source>
        <dbReference type="Proteomes" id="UP001175817"/>
    </source>
</evidence>
<dbReference type="RefSeq" id="WP_227659718.1">
    <property type="nucleotide sequence ID" value="NZ_JARTTH020000005.1"/>
</dbReference>
<dbReference type="EMBL" id="JARTTH020000005">
    <property type="protein sequence ID" value="MEC6054907.1"/>
    <property type="molecule type" value="Genomic_DNA"/>
</dbReference>
<comment type="caution">
    <text evidence="1">The sequence shown here is derived from an EMBL/GenBank/DDBJ whole genome shotgun (WGS) entry which is preliminary data.</text>
</comment>
<sequence>MPVLKYSSLQEYLDDVKRREQHKKRLADKLFHTVRSGSSNEIQAVIKACSDADVDFKTIKHDYLLEYFDSFYNRTSNTPSILIVRLLISYQNKISHKAVLSFYQNIFYKHLLSDEELTELSSLITSHK</sequence>
<gene>
    <name evidence="1" type="ORF">QAB24_031290</name>
</gene>
<name>A0AB35WMT4_9ENTR</name>
<evidence type="ECO:0000313" key="1">
    <source>
        <dbReference type="EMBL" id="MEC6054907.1"/>
    </source>
</evidence>